<dbReference type="Proteomes" id="UP000250235">
    <property type="component" value="Unassembled WGS sequence"/>
</dbReference>
<evidence type="ECO:0000313" key="2">
    <source>
        <dbReference type="Proteomes" id="UP000250235"/>
    </source>
</evidence>
<reference evidence="1 2" key="1">
    <citation type="journal article" date="2015" name="Proc. Natl. Acad. Sci. U.S.A.">
        <title>The resurrection genome of Boea hygrometrica: A blueprint for survival of dehydration.</title>
        <authorList>
            <person name="Xiao L."/>
            <person name="Yang G."/>
            <person name="Zhang L."/>
            <person name="Yang X."/>
            <person name="Zhao S."/>
            <person name="Ji Z."/>
            <person name="Zhou Q."/>
            <person name="Hu M."/>
            <person name="Wang Y."/>
            <person name="Chen M."/>
            <person name="Xu Y."/>
            <person name="Jin H."/>
            <person name="Xiao X."/>
            <person name="Hu G."/>
            <person name="Bao F."/>
            <person name="Hu Y."/>
            <person name="Wan P."/>
            <person name="Li L."/>
            <person name="Deng X."/>
            <person name="Kuang T."/>
            <person name="Xiang C."/>
            <person name="Zhu J.K."/>
            <person name="Oliver M.J."/>
            <person name="He Y."/>
        </authorList>
    </citation>
    <scope>NUCLEOTIDE SEQUENCE [LARGE SCALE GENOMIC DNA]</scope>
    <source>
        <strain evidence="2">cv. XS01</strain>
    </source>
</reference>
<protein>
    <submittedName>
        <fullName evidence="1">Uncharacterized protein</fullName>
    </submittedName>
</protein>
<dbReference type="AlphaFoldDB" id="A0A2Z6ZTT5"/>
<sequence length="118" mass="12866">MSARLPPLLHVNGRTSSHVFCAMAGRWASQGEEDAAARGLRWSPPGRRWARKARATLQDAGRAGVTRWCARCRREFFVVAAPPPAAAAPAMLRRISDDVVTADLNSFRVWFGPVPGSP</sequence>
<accession>A0A2Z6ZTT5</accession>
<dbReference type="EMBL" id="KV104454">
    <property type="protein sequence ID" value="KZT76646.1"/>
    <property type="molecule type" value="Genomic_DNA"/>
</dbReference>
<proteinExistence type="predicted"/>
<gene>
    <name evidence="1" type="ORF">F511_46329</name>
</gene>
<name>A0A2Z6ZTT5_9LAMI</name>
<evidence type="ECO:0000313" key="1">
    <source>
        <dbReference type="EMBL" id="KZT76646.1"/>
    </source>
</evidence>
<keyword evidence="2" id="KW-1185">Reference proteome</keyword>
<organism evidence="1 2">
    <name type="scientific">Dorcoceras hygrometricum</name>
    <dbReference type="NCBI Taxonomy" id="472368"/>
    <lineage>
        <taxon>Eukaryota</taxon>
        <taxon>Viridiplantae</taxon>
        <taxon>Streptophyta</taxon>
        <taxon>Embryophyta</taxon>
        <taxon>Tracheophyta</taxon>
        <taxon>Spermatophyta</taxon>
        <taxon>Magnoliopsida</taxon>
        <taxon>eudicotyledons</taxon>
        <taxon>Gunneridae</taxon>
        <taxon>Pentapetalae</taxon>
        <taxon>asterids</taxon>
        <taxon>lamiids</taxon>
        <taxon>Lamiales</taxon>
        <taxon>Gesneriaceae</taxon>
        <taxon>Didymocarpoideae</taxon>
        <taxon>Trichosporeae</taxon>
        <taxon>Loxocarpinae</taxon>
        <taxon>Dorcoceras</taxon>
    </lineage>
</organism>